<comment type="caution">
    <text evidence="1">The sequence shown here is derived from an EMBL/GenBank/DDBJ whole genome shotgun (WGS) entry which is preliminary data.</text>
</comment>
<organism evidence="1 2">
    <name type="scientific">Ruegeria conchae</name>
    <dbReference type="NCBI Taxonomy" id="981384"/>
    <lineage>
        <taxon>Bacteria</taxon>
        <taxon>Pseudomonadati</taxon>
        <taxon>Pseudomonadota</taxon>
        <taxon>Alphaproteobacteria</taxon>
        <taxon>Rhodobacterales</taxon>
        <taxon>Roseobacteraceae</taxon>
        <taxon>Ruegeria</taxon>
    </lineage>
</organism>
<name>A0A497Z546_9RHOB</name>
<evidence type="ECO:0000313" key="1">
    <source>
        <dbReference type="EMBL" id="RLK03579.1"/>
    </source>
</evidence>
<dbReference type="Proteomes" id="UP000271700">
    <property type="component" value="Unassembled WGS sequence"/>
</dbReference>
<dbReference type="EMBL" id="RCCT01000004">
    <property type="protein sequence ID" value="RLK03579.1"/>
    <property type="molecule type" value="Genomic_DNA"/>
</dbReference>
<sequence>MTIPFARKQAICGGMRAKFFGIEVFPIPKIGKVFIPNENLRQSGDDLKPLFVFWQLWNIP</sequence>
<keyword evidence="2" id="KW-1185">Reference proteome</keyword>
<evidence type="ECO:0000313" key="2">
    <source>
        <dbReference type="Proteomes" id="UP000271700"/>
    </source>
</evidence>
<dbReference type="AlphaFoldDB" id="A0A497Z546"/>
<dbReference type="STRING" id="981384.GCA_000192475_00682"/>
<reference evidence="1 2" key="1">
    <citation type="submission" date="2018-10" db="EMBL/GenBank/DDBJ databases">
        <title>Genomic Encyclopedia of Archaeal and Bacterial Type Strains, Phase II (KMG-II): from individual species to whole genera.</title>
        <authorList>
            <person name="Goeker M."/>
        </authorList>
    </citation>
    <scope>NUCLEOTIDE SEQUENCE [LARGE SCALE GENOMIC DNA]</scope>
    <source>
        <strain evidence="1 2">DSM 29317</strain>
    </source>
</reference>
<protein>
    <submittedName>
        <fullName evidence="1">Uncharacterized protein</fullName>
    </submittedName>
</protein>
<proteinExistence type="predicted"/>
<accession>A0A497Z546</accession>
<gene>
    <name evidence="1" type="ORF">CLV75_2955</name>
</gene>